<dbReference type="SUPFAM" id="SSF53067">
    <property type="entry name" value="Actin-like ATPase domain"/>
    <property type="match status" value="2"/>
</dbReference>
<evidence type="ECO:0000313" key="2">
    <source>
        <dbReference type="EMBL" id="TCS95543.1"/>
    </source>
</evidence>
<organism evidence="2 3">
    <name type="scientific">Hazenella coriacea</name>
    <dbReference type="NCBI Taxonomy" id="1179467"/>
    <lineage>
        <taxon>Bacteria</taxon>
        <taxon>Bacillati</taxon>
        <taxon>Bacillota</taxon>
        <taxon>Bacilli</taxon>
        <taxon>Bacillales</taxon>
        <taxon>Thermoactinomycetaceae</taxon>
        <taxon>Hazenella</taxon>
    </lineage>
</organism>
<dbReference type="Gene3D" id="3.30.420.40">
    <property type="match status" value="1"/>
</dbReference>
<keyword evidence="3" id="KW-1185">Reference proteome</keyword>
<dbReference type="Proteomes" id="UP000294937">
    <property type="component" value="Unassembled WGS sequence"/>
</dbReference>
<sequence length="264" mass="29434">MLIAVDAGRSYVKTIVGNQRFVFPSKVSKARKRAFVQTLPEDMELRYLGKEYFIGQLAEREGSFTRQMMTESKVNTETLLLILTALFKAGAVGDVNIVTGVPINMYKEDERTRLRAKLEGEHEVLLNGTFRKIHIRKAAITIEGGAAYWIHKRMGTVRIVDPGARTTNYATFKDGVFIDRESGTISKGWENVREADPEEMAAMIVGHLGGMWEPTDIVELIGGKAHDLLEPFKHEGFSFAIASDDPQFSNALGYYALGKETIGL</sequence>
<proteinExistence type="predicted"/>
<dbReference type="AlphaFoldDB" id="A0A4R3L705"/>
<evidence type="ECO:0000313" key="3">
    <source>
        <dbReference type="Proteomes" id="UP000294937"/>
    </source>
</evidence>
<dbReference type="Pfam" id="PF17989">
    <property type="entry name" value="ALP_N"/>
    <property type="match status" value="1"/>
</dbReference>
<dbReference type="CDD" id="cd10227">
    <property type="entry name" value="ASKHA_NBD_ParM-like"/>
    <property type="match status" value="1"/>
</dbReference>
<dbReference type="InterPro" id="IPR040607">
    <property type="entry name" value="ALP_N"/>
</dbReference>
<evidence type="ECO:0000259" key="1">
    <source>
        <dbReference type="Pfam" id="PF17989"/>
    </source>
</evidence>
<dbReference type="OrthoDB" id="2677727at2"/>
<comment type="caution">
    <text evidence="2">The sequence shown here is derived from an EMBL/GenBank/DDBJ whole genome shotgun (WGS) entry which is preliminary data.</text>
</comment>
<name>A0A4R3L705_9BACL</name>
<reference evidence="2 3" key="1">
    <citation type="submission" date="2019-03" db="EMBL/GenBank/DDBJ databases">
        <title>Genomic Encyclopedia of Type Strains, Phase IV (KMG-IV): sequencing the most valuable type-strain genomes for metagenomic binning, comparative biology and taxonomic classification.</title>
        <authorList>
            <person name="Goeker M."/>
        </authorList>
    </citation>
    <scope>NUCLEOTIDE SEQUENCE [LARGE SCALE GENOMIC DNA]</scope>
    <source>
        <strain evidence="2 3">DSM 45707</strain>
    </source>
</reference>
<feature type="domain" description="Actin-like protein N-terminal" evidence="1">
    <location>
        <begin position="4"/>
        <end position="144"/>
    </location>
</feature>
<protein>
    <recommendedName>
        <fullName evidence="1">Actin-like protein N-terminal domain-containing protein</fullName>
    </recommendedName>
</protein>
<dbReference type="InterPro" id="IPR043129">
    <property type="entry name" value="ATPase_NBD"/>
</dbReference>
<gene>
    <name evidence="2" type="ORF">EDD58_102116</name>
</gene>
<dbReference type="RefSeq" id="WP_131923542.1">
    <property type="nucleotide sequence ID" value="NZ_SMAG01000002.1"/>
</dbReference>
<dbReference type="EMBL" id="SMAG01000002">
    <property type="protein sequence ID" value="TCS95543.1"/>
    <property type="molecule type" value="Genomic_DNA"/>
</dbReference>
<accession>A0A4R3L705</accession>